<reference evidence="2 3" key="1">
    <citation type="submission" date="2019-11" db="EMBL/GenBank/DDBJ databases">
        <title>Genome sequences of 17 halophilic strains isolated from different environments.</title>
        <authorList>
            <person name="Furrow R.E."/>
        </authorList>
    </citation>
    <scope>NUCLEOTIDE SEQUENCE [LARGE SCALE GENOMIC DNA]</scope>
    <source>
        <strain evidence="2 3">22511_23_Filter</strain>
    </source>
</reference>
<dbReference type="Pfam" id="PF03417">
    <property type="entry name" value="AAT"/>
    <property type="match status" value="1"/>
</dbReference>
<comment type="caution">
    <text evidence="2">The sequence shown here is derived from an EMBL/GenBank/DDBJ whole genome shotgun (WGS) entry which is preliminary data.</text>
</comment>
<evidence type="ECO:0000259" key="1">
    <source>
        <dbReference type="Pfam" id="PF03417"/>
    </source>
</evidence>
<dbReference type="EMBL" id="WMET01000001">
    <property type="protein sequence ID" value="MYL19342.1"/>
    <property type="molecule type" value="Genomic_DNA"/>
</dbReference>
<dbReference type="Gene3D" id="3.60.60.10">
    <property type="entry name" value="Penicillin V Acylase, Chain A"/>
    <property type="match status" value="1"/>
</dbReference>
<dbReference type="SUPFAM" id="SSF56235">
    <property type="entry name" value="N-terminal nucleophile aminohydrolases (Ntn hydrolases)"/>
    <property type="match status" value="1"/>
</dbReference>
<dbReference type="InterPro" id="IPR005079">
    <property type="entry name" value="Peptidase_C45_hydrolase"/>
</dbReference>
<sequence length="348" mass="40389">MKKLFSEVIQFQGRADDFGYEQGKRLKQTPLYESHRQRRPRSIRHYQTDTEHVKAMFLNWAPLLWEELRGLSEGLEWPLDETVHEYSGWQQEWDRSGCSILLGDDYMIRNYDYHPRTYEGRFLLYQPERGTASIGPGQRIIGRTDGMNEHGLCAGYNFVNRLHPEDGFICCTLTRILLESCRNTEEAEKLLKELPHRHSFNYVLFDKAGNSSILEGSPRGVVKKEGLACTNHFSHMPSENRRHLSDSEERLSRMVDRQQEKMDEQSAFSYLNKRSGPIFSDQYQRSSGTIHTAGYSPRTLSLRFGLGGDAQTVSFHLKSWMNGERSPVKKMFGWIDTEMDIPYIDGLS</sequence>
<dbReference type="InterPro" id="IPR047801">
    <property type="entry name" value="Peptidase_C45"/>
</dbReference>
<organism evidence="2 3">
    <name type="scientific">Halobacillus litoralis</name>
    <dbReference type="NCBI Taxonomy" id="45668"/>
    <lineage>
        <taxon>Bacteria</taxon>
        <taxon>Bacillati</taxon>
        <taxon>Bacillota</taxon>
        <taxon>Bacilli</taxon>
        <taxon>Bacillales</taxon>
        <taxon>Bacillaceae</taxon>
        <taxon>Halobacillus</taxon>
    </lineage>
</organism>
<dbReference type="AlphaFoldDB" id="A0A845DSK6"/>
<accession>A0A845DSK6</accession>
<dbReference type="RefSeq" id="WP_160835739.1">
    <property type="nucleotide sequence ID" value="NZ_WMET01000001.1"/>
</dbReference>
<dbReference type="NCBIfam" id="NF040521">
    <property type="entry name" value="C45_proenzyme"/>
    <property type="match status" value="1"/>
</dbReference>
<feature type="domain" description="Peptidase C45 hydrolase" evidence="1">
    <location>
        <begin position="104"/>
        <end position="309"/>
    </location>
</feature>
<dbReference type="PANTHER" id="PTHR34180">
    <property type="entry name" value="PEPTIDASE C45"/>
    <property type="match status" value="1"/>
</dbReference>
<name>A0A845DSK6_9BACI</name>
<evidence type="ECO:0000313" key="3">
    <source>
        <dbReference type="Proteomes" id="UP000460949"/>
    </source>
</evidence>
<dbReference type="PANTHER" id="PTHR34180:SF1">
    <property type="entry name" value="BETA-ALANYL-DOPAMINE_CARCININE HYDROLASE"/>
    <property type="match status" value="1"/>
</dbReference>
<proteinExistence type="predicted"/>
<evidence type="ECO:0000313" key="2">
    <source>
        <dbReference type="EMBL" id="MYL19342.1"/>
    </source>
</evidence>
<dbReference type="Proteomes" id="UP000460949">
    <property type="component" value="Unassembled WGS sequence"/>
</dbReference>
<protein>
    <submittedName>
        <fullName evidence="2">Peptidase C45</fullName>
    </submittedName>
</protein>
<dbReference type="CDD" id="cd01935">
    <property type="entry name" value="Ntn_CGH_like"/>
    <property type="match status" value="1"/>
</dbReference>
<dbReference type="InterPro" id="IPR029055">
    <property type="entry name" value="Ntn_hydrolases_N"/>
</dbReference>
<gene>
    <name evidence="2" type="ORF">GLW04_05525</name>
</gene>
<dbReference type="InterPro" id="IPR047794">
    <property type="entry name" value="C45_proenzyme-like"/>
</dbReference>